<dbReference type="Proteomes" id="UP000288168">
    <property type="component" value="Unassembled WGS sequence"/>
</dbReference>
<proteinExistence type="predicted"/>
<gene>
    <name evidence="1" type="ORF">CEP54_012552</name>
</gene>
<keyword evidence="2" id="KW-1185">Reference proteome</keyword>
<dbReference type="STRING" id="1325734.A0A428P836"/>
<comment type="caution">
    <text evidence="1">The sequence shown here is derived from an EMBL/GenBank/DDBJ whole genome shotgun (WGS) entry which is preliminary data.</text>
</comment>
<sequence>MGTGETVLAHSLSEYVRSNCKGYIWISTSLPLPVGSPEFPDGPPRELWDHVLSSLRSHRSQFVSSNFRGPLGVGASGNVTDKDIEMFERIFDAADALAIERAARIFTSEDLTGELVEFGKAKSGELLLIHGGADGGVPLAASAHRIQKLIPGARLTVYDDGGHVLVLSHCEKLLEDILTFVHGQTT</sequence>
<dbReference type="Gene3D" id="3.40.50.1820">
    <property type="entry name" value="alpha/beta hydrolase"/>
    <property type="match status" value="1"/>
</dbReference>
<evidence type="ECO:0008006" key="3">
    <source>
        <dbReference type="Google" id="ProtNLM"/>
    </source>
</evidence>
<dbReference type="InterPro" id="IPR029058">
    <property type="entry name" value="AB_hydrolase_fold"/>
</dbReference>
<evidence type="ECO:0000313" key="1">
    <source>
        <dbReference type="EMBL" id="RSL49185.1"/>
    </source>
</evidence>
<dbReference type="SUPFAM" id="SSF53474">
    <property type="entry name" value="alpha/beta-Hydrolases"/>
    <property type="match status" value="1"/>
</dbReference>
<dbReference type="AlphaFoldDB" id="A0A428P836"/>
<organism evidence="1 2">
    <name type="scientific">Fusarium duplospermum</name>
    <dbReference type="NCBI Taxonomy" id="1325734"/>
    <lineage>
        <taxon>Eukaryota</taxon>
        <taxon>Fungi</taxon>
        <taxon>Dikarya</taxon>
        <taxon>Ascomycota</taxon>
        <taxon>Pezizomycotina</taxon>
        <taxon>Sordariomycetes</taxon>
        <taxon>Hypocreomycetidae</taxon>
        <taxon>Hypocreales</taxon>
        <taxon>Nectriaceae</taxon>
        <taxon>Fusarium</taxon>
        <taxon>Fusarium solani species complex</taxon>
    </lineage>
</organism>
<accession>A0A428P836</accession>
<dbReference type="OrthoDB" id="408373at2759"/>
<dbReference type="EMBL" id="NKCI01000184">
    <property type="protein sequence ID" value="RSL49185.1"/>
    <property type="molecule type" value="Genomic_DNA"/>
</dbReference>
<protein>
    <recommendedName>
        <fullName evidence="3">AB hydrolase-1 domain-containing protein</fullName>
    </recommendedName>
</protein>
<evidence type="ECO:0000313" key="2">
    <source>
        <dbReference type="Proteomes" id="UP000288168"/>
    </source>
</evidence>
<reference evidence="1 2" key="1">
    <citation type="submission" date="2017-06" db="EMBL/GenBank/DDBJ databases">
        <title>Comparative genomic analysis of Ambrosia Fusariam Clade fungi.</title>
        <authorList>
            <person name="Stajich J.E."/>
            <person name="Carrillo J."/>
            <person name="Kijimoto T."/>
            <person name="Eskalen A."/>
            <person name="O'Donnell K."/>
            <person name="Kasson M."/>
        </authorList>
    </citation>
    <scope>NUCLEOTIDE SEQUENCE [LARGE SCALE GENOMIC DNA]</scope>
    <source>
        <strain evidence="1 2">NRRL62584</strain>
    </source>
</reference>
<name>A0A428P836_9HYPO</name>